<reference evidence="1 2" key="1">
    <citation type="submission" date="2019-09" db="EMBL/GenBank/DDBJ databases">
        <authorList>
            <person name="Kritzky A."/>
            <person name="Schelkanova E.Y."/>
            <person name="Alkhova Z.V."/>
            <person name="Smirnova N.I."/>
        </authorList>
    </citation>
    <scope>NUCLEOTIDE SEQUENCE [LARGE SCALE GENOMIC DNA]</scope>
    <source>
        <strain evidence="1 2">M1526</strain>
    </source>
</reference>
<proteinExistence type="predicted"/>
<evidence type="ECO:0000313" key="2">
    <source>
        <dbReference type="Proteomes" id="UP000323225"/>
    </source>
</evidence>
<dbReference type="Proteomes" id="UP000323225">
    <property type="component" value="Unassembled WGS sequence"/>
</dbReference>
<evidence type="ECO:0000313" key="1">
    <source>
        <dbReference type="EMBL" id="KAA1253119.1"/>
    </source>
</evidence>
<name>A0A5Q6PER4_VIBCL</name>
<comment type="caution">
    <text evidence="1">The sequence shown here is derived from an EMBL/GenBank/DDBJ whole genome shotgun (WGS) entry which is preliminary data.</text>
</comment>
<dbReference type="AlphaFoldDB" id="A0A5Q6PER4"/>
<protein>
    <submittedName>
        <fullName evidence="1">Uncharacterized protein</fullName>
    </submittedName>
</protein>
<gene>
    <name evidence="1" type="ORF">F0M16_19455</name>
</gene>
<dbReference type="EMBL" id="VUAA01000028">
    <property type="protein sequence ID" value="KAA1253119.1"/>
    <property type="molecule type" value="Genomic_DNA"/>
</dbReference>
<accession>A0A5Q6PER4</accession>
<sequence>MMNQVEFNTFLSNQSKAKEVHADLFSDGSLMCGHYDNNIVHVYREDGLLHRLDYSGDTIVKHNAKAVWNIHELCSASKHFAKTTDYDFATVISRMTDFTFNFSPREVIDGEASPLPKREDLKISVASKDALAKIRGEFHNVIQLIACQNLDLQFLIDDSFAKDRTKTEIAFNGDKVPHYELCALRSHVMTALEEGDQNYKLADLVLELKTAFWCLENTYLNASKREFIDGKFDASSELFYSKENFAKRLDECRRKSHEHNEDCSLSTELIDQVFNTIEEMADTFMTAC</sequence>
<organism evidence="1 2">
    <name type="scientific">Vibrio cholerae</name>
    <dbReference type="NCBI Taxonomy" id="666"/>
    <lineage>
        <taxon>Bacteria</taxon>
        <taxon>Pseudomonadati</taxon>
        <taxon>Pseudomonadota</taxon>
        <taxon>Gammaproteobacteria</taxon>
        <taxon>Vibrionales</taxon>
        <taxon>Vibrionaceae</taxon>
        <taxon>Vibrio</taxon>
    </lineage>
</organism>